<feature type="region of interest" description="Disordered" evidence="1">
    <location>
        <begin position="77"/>
        <end position="101"/>
    </location>
</feature>
<accession>A0AA36E9F8</accession>
<gene>
    <name evidence="2" type="ORF">LSALG_LOCUS25469</name>
</gene>
<sequence length="125" mass="14023">METSESISTPAVTIVITPPIQTIPPPPPTTLSPPPPSSPEFLDLLRCNHQNLWNCFRRKLKRYIGCFESEDSSSLEIKGESKNDSFEGVSSTSTAPSPNYYSYMNHEERDEKLKSAIVYCKHSTN</sequence>
<protein>
    <submittedName>
        <fullName evidence="2">Uncharacterized protein</fullName>
    </submittedName>
</protein>
<reference evidence="2" key="1">
    <citation type="submission" date="2023-04" db="EMBL/GenBank/DDBJ databases">
        <authorList>
            <person name="Vijverberg K."/>
            <person name="Xiong W."/>
            <person name="Schranz E."/>
        </authorList>
    </citation>
    <scope>NUCLEOTIDE SEQUENCE</scope>
</reference>
<evidence type="ECO:0000313" key="3">
    <source>
        <dbReference type="Proteomes" id="UP001177003"/>
    </source>
</evidence>
<dbReference type="Proteomes" id="UP001177003">
    <property type="component" value="Chromosome 5"/>
</dbReference>
<keyword evidence="3" id="KW-1185">Reference proteome</keyword>
<organism evidence="2 3">
    <name type="scientific">Lactuca saligna</name>
    <name type="common">Willowleaf lettuce</name>
    <dbReference type="NCBI Taxonomy" id="75948"/>
    <lineage>
        <taxon>Eukaryota</taxon>
        <taxon>Viridiplantae</taxon>
        <taxon>Streptophyta</taxon>
        <taxon>Embryophyta</taxon>
        <taxon>Tracheophyta</taxon>
        <taxon>Spermatophyta</taxon>
        <taxon>Magnoliopsida</taxon>
        <taxon>eudicotyledons</taxon>
        <taxon>Gunneridae</taxon>
        <taxon>Pentapetalae</taxon>
        <taxon>asterids</taxon>
        <taxon>campanulids</taxon>
        <taxon>Asterales</taxon>
        <taxon>Asteraceae</taxon>
        <taxon>Cichorioideae</taxon>
        <taxon>Cichorieae</taxon>
        <taxon>Lactucinae</taxon>
        <taxon>Lactuca</taxon>
    </lineage>
</organism>
<dbReference type="AlphaFoldDB" id="A0AA36E9F8"/>
<evidence type="ECO:0000256" key="1">
    <source>
        <dbReference type="SAM" id="MobiDB-lite"/>
    </source>
</evidence>
<feature type="region of interest" description="Disordered" evidence="1">
    <location>
        <begin position="17"/>
        <end position="37"/>
    </location>
</feature>
<feature type="compositionally biased region" description="Polar residues" evidence="1">
    <location>
        <begin position="88"/>
        <end position="101"/>
    </location>
</feature>
<dbReference type="EMBL" id="OX465081">
    <property type="protein sequence ID" value="CAI9286030.1"/>
    <property type="molecule type" value="Genomic_DNA"/>
</dbReference>
<proteinExistence type="predicted"/>
<evidence type="ECO:0000313" key="2">
    <source>
        <dbReference type="EMBL" id="CAI9286030.1"/>
    </source>
</evidence>
<name>A0AA36E9F8_LACSI</name>
<feature type="compositionally biased region" description="Pro residues" evidence="1">
    <location>
        <begin position="21"/>
        <end position="37"/>
    </location>
</feature>